<dbReference type="AlphaFoldDB" id="A0A2M4B7T1"/>
<reference evidence="2" key="1">
    <citation type="submission" date="2018-01" db="EMBL/GenBank/DDBJ databases">
        <title>An insight into the sialome of Amazonian anophelines.</title>
        <authorList>
            <person name="Ribeiro J.M."/>
            <person name="Scarpassa V."/>
            <person name="Calvo E."/>
        </authorList>
    </citation>
    <scope>NUCLEOTIDE SEQUENCE</scope>
    <source>
        <tissue evidence="2">Salivary glands</tissue>
    </source>
</reference>
<name>A0A2M4B7T1_9DIPT</name>
<proteinExistence type="predicted"/>
<sequence length="67" mass="7632">MPLMPRLMTWCLVCLCRFVASSTSGCNLWNRMEGTFLAATTVTNACAIWRSTWITRVSNLNQCRSKK</sequence>
<protein>
    <submittedName>
        <fullName evidence="2">Putative secreted protein</fullName>
    </submittedName>
</protein>
<organism evidence="2">
    <name type="scientific">Anopheles triannulatus</name>
    <dbReference type="NCBI Taxonomy" id="58253"/>
    <lineage>
        <taxon>Eukaryota</taxon>
        <taxon>Metazoa</taxon>
        <taxon>Ecdysozoa</taxon>
        <taxon>Arthropoda</taxon>
        <taxon>Hexapoda</taxon>
        <taxon>Insecta</taxon>
        <taxon>Pterygota</taxon>
        <taxon>Neoptera</taxon>
        <taxon>Endopterygota</taxon>
        <taxon>Diptera</taxon>
        <taxon>Nematocera</taxon>
        <taxon>Culicoidea</taxon>
        <taxon>Culicidae</taxon>
        <taxon>Anophelinae</taxon>
        <taxon>Anopheles</taxon>
    </lineage>
</organism>
<accession>A0A2M4B7T1</accession>
<dbReference type="EMBL" id="GGFK01015775">
    <property type="protein sequence ID" value="MBW49096.1"/>
    <property type="molecule type" value="Transcribed_RNA"/>
</dbReference>
<feature type="signal peptide" evidence="1">
    <location>
        <begin position="1"/>
        <end position="25"/>
    </location>
</feature>
<keyword evidence="1" id="KW-0732">Signal</keyword>
<feature type="chain" id="PRO_5014979808" evidence="1">
    <location>
        <begin position="26"/>
        <end position="67"/>
    </location>
</feature>
<evidence type="ECO:0000313" key="2">
    <source>
        <dbReference type="EMBL" id="MBW49096.1"/>
    </source>
</evidence>
<evidence type="ECO:0000256" key="1">
    <source>
        <dbReference type="SAM" id="SignalP"/>
    </source>
</evidence>